<evidence type="ECO:0000256" key="3">
    <source>
        <dbReference type="ARBA" id="ARBA00023163"/>
    </source>
</evidence>
<name>A0A6I4ULP9_9SPHN</name>
<dbReference type="OrthoDB" id="7056813at2"/>
<evidence type="ECO:0000313" key="8">
    <source>
        <dbReference type="Proteomes" id="UP000430021"/>
    </source>
</evidence>
<evidence type="ECO:0000313" key="6">
    <source>
        <dbReference type="EMBL" id="MBB3776887.1"/>
    </source>
</evidence>
<keyword evidence="3" id="KW-0804">Transcription</keyword>
<evidence type="ECO:0000256" key="4">
    <source>
        <dbReference type="PROSITE-ProRule" id="PRU00335"/>
    </source>
</evidence>
<dbReference type="InterPro" id="IPR050109">
    <property type="entry name" value="HTH-type_TetR-like_transc_reg"/>
</dbReference>
<dbReference type="EMBL" id="WTYB01000004">
    <property type="protein sequence ID" value="MXP39880.1"/>
    <property type="molecule type" value="Genomic_DNA"/>
</dbReference>
<protein>
    <submittedName>
        <fullName evidence="6">AcrR family transcriptional regulator</fullName>
    </submittedName>
    <submittedName>
        <fullName evidence="7">TetR family transcriptional regulator</fullName>
    </submittedName>
</protein>
<keyword evidence="9" id="KW-1185">Reference proteome</keyword>
<gene>
    <name evidence="6" type="ORF">FHS52_002880</name>
    <name evidence="7" type="ORF">GRI59_14825</name>
</gene>
<reference evidence="7 8" key="1">
    <citation type="submission" date="2019-12" db="EMBL/GenBank/DDBJ databases">
        <title>Genomic-based taxomic classification of the family Erythrobacteraceae.</title>
        <authorList>
            <person name="Xu L."/>
        </authorList>
    </citation>
    <scope>NUCLEOTIDE SEQUENCE [LARGE SCALE GENOMIC DNA]</scope>
    <source>
        <strain evidence="7 8">JCM 10282</strain>
    </source>
</reference>
<dbReference type="Proteomes" id="UP000548685">
    <property type="component" value="Unassembled WGS sequence"/>
</dbReference>
<comment type="caution">
    <text evidence="7">The sequence shown here is derived from an EMBL/GenBank/DDBJ whole genome shotgun (WGS) entry which is preliminary data.</text>
</comment>
<dbReference type="SUPFAM" id="SSF46689">
    <property type="entry name" value="Homeodomain-like"/>
    <property type="match status" value="2"/>
</dbReference>
<dbReference type="AlphaFoldDB" id="A0A6I4ULP9"/>
<organism evidence="7 8">
    <name type="scientific">Erythrobacter ramosus</name>
    <dbReference type="NCBI Taxonomy" id="35811"/>
    <lineage>
        <taxon>Bacteria</taxon>
        <taxon>Pseudomonadati</taxon>
        <taxon>Pseudomonadota</taxon>
        <taxon>Alphaproteobacteria</taxon>
        <taxon>Sphingomonadales</taxon>
        <taxon>Erythrobacteraceae</taxon>
        <taxon>Erythrobacter/Porphyrobacter group</taxon>
        <taxon>Erythrobacter</taxon>
    </lineage>
</organism>
<feature type="DNA-binding region" description="H-T-H motif" evidence="4">
    <location>
        <begin position="247"/>
        <end position="266"/>
    </location>
</feature>
<dbReference type="PANTHER" id="PTHR30055">
    <property type="entry name" value="HTH-TYPE TRANSCRIPTIONAL REGULATOR RUTR"/>
    <property type="match status" value="1"/>
</dbReference>
<dbReference type="Gene3D" id="1.10.357.10">
    <property type="entry name" value="Tetracycline Repressor, domain 2"/>
    <property type="match status" value="2"/>
</dbReference>
<dbReference type="InterPro" id="IPR009057">
    <property type="entry name" value="Homeodomain-like_sf"/>
</dbReference>
<accession>A0A6I4ULP9</accession>
<dbReference type="PROSITE" id="PS50977">
    <property type="entry name" value="HTH_TETR_2"/>
    <property type="match status" value="1"/>
</dbReference>
<dbReference type="GO" id="GO:0000976">
    <property type="term" value="F:transcription cis-regulatory region binding"/>
    <property type="evidence" value="ECO:0007669"/>
    <property type="project" value="TreeGrafter"/>
</dbReference>
<reference evidence="6 9" key="2">
    <citation type="submission" date="2020-08" db="EMBL/GenBank/DDBJ databases">
        <title>Genomic Encyclopedia of Type Strains, Phase IV (KMG-IV): sequencing the most valuable type-strain genomes for metagenomic binning, comparative biology and taxonomic classification.</title>
        <authorList>
            <person name="Goeker M."/>
        </authorList>
    </citation>
    <scope>NUCLEOTIDE SEQUENCE [LARGE SCALE GENOMIC DNA]</scope>
    <source>
        <strain evidence="6 9">DSM 8510</strain>
    </source>
</reference>
<feature type="domain" description="HTH tetR-type" evidence="5">
    <location>
        <begin position="224"/>
        <end position="284"/>
    </location>
</feature>
<evidence type="ECO:0000259" key="5">
    <source>
        <dbReference type="PROSITE" id="PS50977"/>
    </source>
</evidence>
<dbReference type="Pfam" id="PF00440">
    <property type="entry name" value="TetR_N"/>
    <property type="match status" value="1"/>
</dbReference>
<dbReference type="GO" id="GO:0003700">
    <property type="term" value="F:DNA-binding transcription factor activity"/>
    <property type="evidence" value="ECO:0007669"/>
    <property type="project" value="TreeGrafter"/>
</dbReference>
<evidence type="ECO:0000256" key="1">
    <source>
        <dbReference type="ARBA" id="ARBA00023015"/>
    </source>
</evidence>
<sequence length="405" mass="44107">MLNNIEDVIKRSQLARKNVLNATQTRLVDALLDVWRTVPADAISVRTVVQKAAAAQSSIHYHFGDMERLYLVATRAALSEGHAWMEAQLTQLGAFAGEPLPAALQASLIASIIAEWTAGQRRLAMAWRHAPDAEWQAAWDGFWSRLATIIGLGEHADCLACFAAGEAARHLLVWNPPLDRALLEETASTLTLWLSEQRFVAESVRPTYRALAKRGYDMPVLHLDLPGTEIANAAAELLAEQGHAGVTFRAVATRAGVTLGKVIHVFGTKSALLHAALHNLYEREALGGDPDQLLARKLVPEAMLDRLLEAVIERHQPVLTAYDEIERAIYNGDDHASLRGLVRAMDDPSGTWALRQMLGGIPPSASLVAAFSAIIRGIGYRAVHGGLDEGDLQFGARTALRPFLL</sequence>
<dbReference type="PANTHER" id="PTHR30055:SF234">
    <property type="entry name" value="HTH-TYPE TRANSCRIPTIONAL REGULATOR BETI"/>
    <property type="match status" value="1"/>
</dbReference>
<dbReference type="PRINTS" id="PR00455">
    <property type="entry name" value="HTHTETR"/>
</dbReference>
<evidence type="ECO:0000256" key="2">
    <source>
        <dbReference type="ARBA" id="ARBA00023125"/>
    </source>
</evidence>
<keyword evidence="1" id="KW-0805">Transcription regulation</keyword>
<evidence type="ECO:0000313" key="7">
    <source>
        <dbReference type="EMBL" id="MXP39880.1"/>
    </source>
</evidence>
<evidence type="ECO:0000313" key="9">
    <source>
        <dbReference type="Proteomes" id="UP000548685"/>
    </source>
</evidence>
<dbReference type="EMBL" id="JACICE010000004">
    <property type="protein sequence ID" value="MBB3776887.1"/>
    <property type="molecule type" value="Genomic_DNA"/>
</dbReference>
<dbReference type="InterPro" id="IPR001647">
    <property type="entry name" value="HTH_TetR"/>
</dbReference>
<dbReference type="Proteomes" id="UP000430021">
    <property type="component" value="Unassembled WGS sequence"/>
</dbReference>
<keyword evidence="2 4" id="KW-0238">DNA-binding</keyword>
<dbReference type="RefSeq" id="WP_160762013.1">
    <property type="nucleotide sequence ID" value="NZ_BAAADZ010000001.1"/>
</dbReference>
<proteinExistence type="predicted"/>